<proteinExistence type="predicted"/>
<evidence type="ECO:0008006" key="3">
    <source>
        <dbReference type="Google" id="ProtNLM"/>
    </source>
</evidence>
<dbReference type="PATRIC" id="fig|1136941.3.peg.3275"/>
<dbReference type="KEGG" id="goq:ACH46_16030"/>
<reference evidence="2" key="1">
    <citation type="submission" date="2015-06" db="EMBL/GenBank/DDBJ databases">
        <title>Complete genome sequence and metabolic analysis of phthalate degradation pathway in Gordonia sp. QH-11.</title>
        <authorList>
            <person name="Jin D."/>
            <person name="Kong X."/>
            <person name="Bai Z."/>
        </authorList>
    </citation>
    <scope>NUCLEOTIDE SEQUENCE [LARGE SCALE GENOMIC DNA]</scope>
    <source>
        <strain evidence="2">QH-11</strain>
    </source>
</reference>
<dbReference type="EMBL" id="CP011853">
    <property type="protein sequence ID" value="ALG86964.1"/>
    <property type="molecule type" value="Genomic_DNA"/>
</dbReference>
<sequence>MGGLGGTVRLVLALVVFAVAVTFCVTSLDARDTDSRTLDARAALQDKAGAIVSDVFSVDARSWTSDRETARTLVAPPLSVASSKALSGPPPAGATSVNWVPQNVAVTWADDSGGEALIIVRVTVTSRSGLSESRVKSVQASFTRSGDQWLLSGLEELQ</sequence>
<protein>
    <recommendedName>
        <fullName evidence="3">Mce-associated membrane protein</fullName>
    </recommendedName>
</protein>
<evidence type="ECO:0000313" key="2">
    <source>
        <dbReference type="Proteomes" id="UP000063789"/>
    </source>
</evidence>
<name>A0A0N9NLI7_9ACTN</name>
<gene>
    <name evidence="1" type="ORF">ACH46_16030</name>
</gene>
<dbReference type="AlphaFoldDB" id="A0A0N9NLI7"/>
<organism evidence="1 2">
    <name type="scientific">Gordonia phthalatica</name>
    <dbReference type="NCBI Taxonomy" id="1136941"/>
    <lineage>
        <taxon>Bacteria</taxon>
        <taxon>Bacillati</taxon>
        <taxon>Actinomycetota</taxon>
        <taxon>Actinomycetes</taxon>
        <taxon>Mycobacteriales</taxon>
        <taxon>Gordoniaceae</taxon>
        <taxon>Gordonia</taxon>
    </lineage>
</organism>
<dbReference type="STRING" id="1136941.ACH46_16030"/>
<reference evidence="1 2" key="2">
    <citation type="journal article" date="2017" name="Int. J. Syst. Evol. Microbiol.">
        <title>Gordonia phthalatica sp. nov., a di-n-butyl phthalate-degrading bacterium isolated from activated sludge.</title>
        <authorList>
            <person name="Jin D."/>
            <person name="Kong X."/>
            <person name="Jia M."/>
            <person name="Yu X."/>
            <person name="Wang X."/>
            <person name="Zhuang X."/>
            <person name="Deng Y."/>
            <person name="Bai Z."/>
        </authorList>
    </citation>
    <scope>NUCLEOTIDE SEQUENCE [LARGE SCALE GENOMIC DNA]</scope>
    <source>
        <strain evidence="1 2">QH-11</strain>
    </source>
</reference>
<dbReference type="Proteomes" id="UP000063789">
    <property type="component" value="Chromosome"/>
</dbReference>
<keyword evidence="2" id="KW-1185">Reference proteome</keyword>
<accession>A0A0N9NLI7</accession>
<evidence type="ECO:0000313" key="1">
    <source>
        <dbReference type="EMBL" id="ALG86964.1"/>
    </source>
</evidence>